<evidence type="ECO:0000256" key="2">
    <source>
        <dbReference type="SAM" id="Phobius"/>
    </source>
</evidence>
<evidence type="ECO:0000256" key="1">
    <source>
        <dbReference type="SAM" id="MobiDB-lite"/>
    </source>
</evidence>
<organism evidence="3 4">
    <name type="scientific">Pseudomyxococcus hansupus</name>
    <dbReference type="NCBI Taxonomy" id="1297742"/>
    <lineage>
        <taxon>Bacteria</taxon>
        <taxon>Pseudomonadati</taxon>
        <taxon>Myxococcota</taxon>
        <taxon>Myxococcia</taxon>
        <taxon>Myxococcales</taxon>
        <taxon>Cystobacterineae</taxon>
        <taxon>Myxococcaceae</taxon>
        <taxon>Pseudomyxococcus</taxon>
    </lineage>
</organism>
<keyword evidence="2" id="KW-1133">Transmembrane helix</keyword>
<dbReference type="Proteomes" id="UP000009026">
    <property type="component" value="Chromosome"/>
</dbReference>
<feature type="transmembrane region" description="Helical" evidence="2">
    <location>
        <begin position="542"/>
        <end position="562"/>
    </location>
</feature>
<dbReference type="EMBL" id="CP012109">
    <property type="protein sequence ID" value="AKQ69034.1"/>
    <property type="molecule type" value="Genomic_DNA"/>
</dbReference>
<dbReference type="STRING" id="1297742.A176_005946"/>
<dbReference type="AlphaFoldDB" id="A0A0H4X1M0"/>
<dbReference type="eggNOG" id="ENOG502ZC3M">
    <property type="taxonomic scope" value="Bacteria"/>
</dbReference>
<feature type="transmembrane region" description="Helical" evidence="2">
    <location>
        <begin position="503"/>
        <end position="530"/>
    </location>
</feature>
<name>A0A0H4X1M0_9BACT</name>
<accession>A0A0H4X1M0</accession>
<protein>
    <recommendedName>
        <fullName evidence="5">Glycosyltransferase RgtA/B/C/D-like domain-containing protein</fullName>
    </recommendedName>
</protein>
<feature type="transmembrane region" description="Helical" evidence="2">
    <location>
        <begin position="451"/>
        <end position="474"/>
    </location>
</feature>
<feature type="transmembrane region" description="Helical" evidence="2">
    <location>
        <begin position="261"/>
        <end position="280"/>
    </location>
</feature>
<reference evidence="3 4" key="1">
    <citation type="journal article" date="2016" name="PLoS ONE">
        <title>Complete Genome Sequence and Comparative Genomics of a Novel Myxobacterium Myxococcus hansupus.</title>
        <authorList>
            <person name="Sharma G."/>
            <person name="Narwani T."/>
            <person name="Subramanian S."/>
        </authorList>
    </citation>
    <scope>NUCLEOTIDE SEQUENCE [LARGE SCALE GENOMIC DNA]</scope>
    <source>
        <strain evidence="4">mixupus</strain>
    </source>
</reference>
<sequence length="598" mass="63913">MASMRSGDATAGGLTTSRPSTESAPQGSTMNTQRSPVDTSRWHASDLPAERHAAHPGPSAAGAPRAVWAALIALYVLLFPYHPGLRSPNELCRLWQTRALVEYGTLDINGALRDYGYVGDLSVKDGKYYPSKAPLLSFAAVPLYATLRALGGGHRHAVPEVPLVFFSRLLFTVLPTLGLLWLVRRYLRATLEPLVADALTVTYGLGSLAFSYSLLFMSHQTTAVLLFASFYALWRCARGEWRERGYLVAGACAGATVAAEYTGAMGVLGLVLYAVLTFAFQDAPARVRWTRLCRAAGLATLGALPFLVALMAYHQATFGHPLTSGYKYLNDAGYQPWHLGGFLGIRTPDPRAFGLSFFSPLRGLFTLAPFLLLALPGLLLLWRRRGQSSEARAVAWLSLALMAGYTYFTSSFSYDSWGWTTGPRHLTGLVPFLLLPVGLSLERLRAATRGAWALGGAAMLCGVSIAATGVATFINYIPDDVSTAVGALALPLLRSGYVPPGPLTFIGLPASVAGTVLMALLLGTAAWVSVSLARKPGQTWPAVPALGTALALLVVLGAAQALTTRNDTADRNAVRFLQSVWLNAPGRDVSFWPGGPGR</sequence>
<feature type="transmembrane region" description="Helical" evidence="2">
    <location>
        <begin position="292"/>
        <end position="313"/>
    </location>
</feature>
<dbReference type="PATRIC" id="fig|1297742.4.peg.6040"/>
<feature type="transmembrane region" description="Helical" evidence="2">
    <location>
        <begin position="426"/>
        <end position="444"/>
    </location>
</feature>
<keyword evidence="4" id="KW-1185">Reference proteome</keyword>
<evidence type="ECO:0000313" key="4">
    <source>
        <dbReference type="Proteomes" id="UP000009026"/>
    </source>
</evidence>
<feature type="region of interest" description="Disordered" evidence="1">
    <location>
        <begin position="1"/>
        <end position="41"/>
    </location>
</feature>
<feature type="transmembrane region" description="Helical" evidence="2">
    <location>
        <begin position="394"/>
        <end position="414"/>
    </location>
</feature>
<feature type="transmembrane region" description="Helical" evidence="2">
    <location>
        <begin position="133"/>
        <end position="151"/>
    </location>
</feature>
<dbReference type="KEGG" id="mym:A176_005946"/>
<evidence type="ECO:0008006" key="5">
    <source>
        <dbReference type="Google" id="ProtNLM"/>
    </source>
</evidence>
<evidence type="ECO:0000313" key="3">
    <source>
        <dbReference type="EMBL" id="AKQ69034.1"/>
    </source>
</evidence>
<proteinExistence type="predicted"/>
<feature type="transmembrane region" description="Helical" evidence="2">
    <location>
        <begin position="163"/>
        <end position="182"/>
    </location>
</feature>
<gene>
    <name evidence="3" type="ORF">A176_005946</name>
</gene>
<feature type="transmembrane region" description="Helical" evidence="2">
    <location>
        <begin position="363"/>
        <end position="382"/>
    </location>
</feature>
<feature type="transmembrane region" description="Helical" evidence="2">
    <location>
        <begin position="194"/>
        <end position="217"/>
    </location>
</feature>
<keyword evidence="2" id="KW-0812">Transmembrane</keyword>
<feature type="compositionally biased region" description="Polar residues" evidence="1">
    <location>
        <begin position="13"/>
        <end position="38"/>
    </location>
</feature>
<keyword evidence="2" id="KW-0472">Membrane</keyword>